<feature type="region of interest" description="Disordered" evidence="1">
    <location>
        <begin position="23"/>
        <end position="52"/>
    </location>
</feature>
<evidence type="ECO:0000313" key="4">
    <source>
        <dbReference type="Proteomes" id="UP000248597"/>
    </source>
</evidence>
<organism evidence="3 4">
    <name type="scientific">Sphingopyxis macrogoltabida</name>
    <name type="common">Sphingomonas macrogoltabidus</name>
    <dbReference type="NCBI Taxonomy" id="33050"/>
    <lineage>
        <taxon>Bacteria</taxon>
        <taxon>Pseudomonadati</taxon>
        <taxon>Pseudomonadota</taxon>
        <taxon>Alphaproteobacteria</taxon>
        <taxon>Sphingomonadales</taxon>
        <taxon>Sphingomonadaceae</taxon>
        <taxon>Sphingopyxis</taxon>
    </lineage>
</organism>
<dbReference type="AlphaFoldDB" id="A0A2W5NC71"/>
<name>A0A2W5NC71_SPHMC</name>
<comment type="caution">
    <text evidence="3">The sequence shown here is derived from an EMBL/GenBank/DDBJ whole genome shotgun (WGS) entry which is preliminary data.</text>
</comment>
<feature type="compositionally biased region" description="Gly residues" evidence="1">
    <location>
        <begin position="25"/>
        <end position="34"/>
    </location>
</feature>
<feature type="signal peptide" evidence="2">
    <location>
        <begin position="1"/>
        <end position="22"/>
    </location>
</feature>
<sequence>MTIRLLLVTVAVATLAACGTNAGEGAAGESGAGEDGVAAPAGPAVSADADADPAAPATTANFAAYVGKYPFDAVNGVSWNDNPAVKAALAATIKDSALLKTITDTPGPSAPIELVDGKVTAWACEQHNCGPHQWAVLIDPATGAADVCYFNEATSATEARWLLAGGKEEQRAGNCSFAD</sequence>
<evidence type="ECO:0000256" key="1">
    <source>
        <dbReference type="SAM" id="MobiDB-lite"/>
    </source>
</evidence>
<dbReference type="SUPFAM" id="SSF89872">
    <property type="entry name" value="Inhibitor of vertebrate lysozyme, Ivy"/>
    <property type="match status" value="1"/>
</dbReference>
<dbReference type="EMBL" id="QFPJ01000004">
    <property type="protein sequence ID" value="PZQ23900.1"/>
    <property type="molecule type" value="Genomic_DNA"/>
</dbReference>
<feature type="compositionally biased region" description="Low complexity" evidence="1">
    <location>
        <begin position="35"/>
        <end position="52"/>
    </location>
</feature>
<accession>A0A2W5NC71</accession>
<dbReference type="PROSITE" id="PS51257">
    <property type="entry name" value="PROKAR_LIPOPROTEIN"/>
    <property type="match status" value="1"/>
</dbReference>
<dbReference type="Gene3D" id="3.40.1420.10">
    <property type="entry name" value="Inhibitor of vertebrate lysozyme"/>
    <property type="match status" value="1"/>
</dbReference>
<evidence type="ECO:0008006" key="5">
    <source>
        <dbReference type="Google" id="ProtNLM"/>
    </source>
</evidence>
<dbReference type="Proteomes" id="UP000248597">
    <property type="component" value="Unassembled WGS sequence"/>
</dbReference>
<evidence type="ECO:0000313" key="3">
    <source>
        <dbReference type="EMBL" id="PZQ23900.1"/>
    </source>
</evidence>
<evidence type="ECO:0000256" key="2">
    <source>
        <dbReference type="SAM" id="SignalP"/>
    </source>
</evidence>
<gene>
    <name evidence="3" type="ORF">DI569_02725</name>
</gene>
<protein>
    <recommendedName>
        <fullName evidence="5">Lipoprotein</fullName>
    </recommendedName>
</protein>
<dbReference type="InterPro" id="IPR036501">
    <property type="entry name" value="Inhibitor_vert_lysozyme_sf"/>
</dbReference>
<proteinExistence type="predicted"/>
<reference evidence="3 4" key="1">
    <citation type="submission" date="2017-08" db="EMBL/GenBank/DDBJ databases">
        <title>Infants hospitalized years apart are colonized by the same room-sourced microbial strains.</title>
        <authorList>
            <person name="Brooks B."/>
            <person name="Olm M.R."/>
            <person name="Firek B.A."/>
            <person name="Baker R."/>
            <person name="Thomas B.C."/>
            <person name="Morowitz M.J."/>
            <person name="Banfield J.F."/>
        </authorList>
    </citation>
    <scope>NUCLEOTIDE SEQUENCE [LARGE SCALE GENOMIC DNA]</scope>
    <source>
        <strain evidence="3">S2_005_003_R2_47</strain>
    </source>
</reference>
<keyword evidence="2" id="KW-0732">Signal</keyword>
<feature type="chain" id="PRO_5016137834" description="Lipoprotein" evidence="2">
    <location>
        <begin position="23"/>
        <end position="179"/>
    </location>
</feature>